<dbReference type="Pfam" id="PF10921">
    <property type="entry name" value="DUF2710"/>
    <property type="match status" value="1"/>
</dbReference>
<protein>
    <recommendedName>
        <fullName evidence="3">DUF2710 domain-containing protein</fullName>
    </recommendedName>
</protein>
<name>D5P9V1_9MYCO</name>
<dbReference type="RefSeq" id="WP_007166977.1">
    <property type="nucleotide sequence ID" value="NZ_GG770553.1"/>
</dbReference>
<dbReference type="Proteomes" id="UP000003653">
    <property type="component" value="Unassembled WGS sequence"/>
</dbReference>
<dbReference type="AlphaFoldDB" id="D5P9V1"/>
<evidence type="ECO:0008006" key="3">
    <source>
        <dbReference type="Google" id="ProtNLM"/>
    </source>
</evidence>
<evidence type="ECO:0000313" key="1">
    <source>
        <dbReference type="EMBL" id="EFG77132.1"/>
    </source>
</evidence>
<dbReference type="InterPro" id="IPR024296">
    <property type="entry name" value="DUF2710"/>
</dbReference>
<proteinExistence type="predicted"/>
<reference evidence="1 2" key="1">
    <citation type="submission" date="2010-04" db="EMBL/GenBank/DDBJ databases">
        <authorList>
            <person name="Muzny D."/>
            <person name="Qin X."/>
            <person name="Deng J."/>
            <person name="Jiang H."/>
            <person name="Liu Y."/>
            <person name="Qu J."/>
            <person name="Song X.-Z."/>
            <person name="Zhang L."/>
            <person name="Thornton R."/>
            <person name="Coyle M."/>
            <person name="Francisco L."/>
            <person name="Jackson L."/>
            <person name="Javaid M."/>
            <person name="Korchina V."/>
            <person name="Kovar C."/>
            <person name="Mata R."/>
            <person name="Mathew T."/>
            <person name="Ngo R."/>
            <person name="Nguyen L."/>
            <person name="Nguyen N."/>
            <person name="Okwuonu G."/>
            <person name="Ongeri F."/>
            <person name="Pham C."/>
            <person name="Simmons D."/>
            <person name="Wilczek-Boney K."/>
            <person name="Hale W."/>
            <person name="Jakkamsetti A."/>
            <person name="Pham P."/>
            <person name="Ruth R."/>
            <person name="San Lucas F."/>
            <person name="Warren J."/>
            <person name="Zhang J."/>
            <person name="Zhao Z."/>
            <person name="Zhou C."/>
            <person name="Zhu D."/>
            <person name="Lee S."/>
            <person name="Bess C."/>
            <person name="Blankenburg K."/>
            <person name="Forbes L."/>
            <person name="Fu Q."/>
            <person name="Gubbala S."/>
            <person name="Hirani K."/>
            <person name="Jayaseelan J.C."/>
            <person name="Lara F."/>
            <person name="Munidasa M."/>
            <person name="Palculict T."/>
            <person name="Patil S."/>
            <person name="Pu L.-L."/>
            <person name="Saada N."/>
            <person name="Tang L."/>
            <person name="Weissenberger G."/>
            <person name="Zhu Y."/>
            <person name="Hemphill L."/>
            <person name="Shang Y."/>
            <person name="Youmans B."/>
            <person name="Ayvaz T."/>
            <person name="Ross M."/>
            <person name="Santibanez J."/>
            <person name="Aqrawi P."/>
            <person name="Gross S."/>
            <person name="Joshi V."/>
            <person name="Fowler G."/>
            <person name="Nazareth L."/>
            <person name="Reid J."/>
            <person name="Worley K."/>
            <person name="Petrosino J."/>
            <person name="Highlander S."/>
            <person name="Gibbs R."/>
        </authorList>
    </citation>
    <scope>NUCLEOTIDE SEQUENCE [LARGE SCALE GENOMIC DNA]</scope>
    <source>
        <strain evidence="1 2">ATCC BAA-614</strain>
    </source>
</reference>
<dbReference type="eggNOG" id="ENOG5031M5V">
    <property type="taxonomic scope" value="Bacteria"/>
</dbReference>
<accession>D5P9V1</accession>
<keyword evidence="2" id="KW-1185">Reference proteome</keyword>
<comment type="caution">
    <text evidence="1">The sequence shown here is derived from an EMBL/GenBank/DDBJ whole genome shotgun (WGS) entry which is preliminary data.</text>
</comment>
<dbReference type="EMBL" id="ADNV01000228">
    <property type="protein sequence ID" value="EFG77132.1"/>
    <property type="molecule type" value="Genomic_DNA"/>
</dbReference>
<dbReference type="HOGENOM" id="CLU_176960_0_0_11"/>
<sequence>MGREYELTLVGGVEDTVSVSDSGGRANLSDKDLVESVLRELSEAADKWEALVAQAEAVTYSVDLGDIYAVTNSDGRLLELTLHPGVMSGYAHGELADRLNLAISALREEAEAENRASYGGPLH</sequence>
<gene>
    <name evidence="1" type="ORF">HMPREF0591_2945</name>
</gene>
<evidence type="ECO:0000313" key="2">
    <source>
        <dbReference type="Proteomes" id="UP000003653"/>
    </source>
</evidence>
<organism evidence="1 2">
    <name type="scientific">Mycobacterium parascrofulaceum ATCC BAA-614</name>
    <dbReference type="NCBI Taxonomy" id="525368"/>
    <lineage>
        <taxon>Bacteria</taxon>
        <taxon>Bacillati</taxon>
        <taxon>Actinomycetota</taxon>
        <taxon>Actinomycetes</taxon>
        <taxon>Mycobacteriales</taxon>
        <taxon>Mycobacteriaceae</taxon>
        <taxon>Mycobacterium</taxon>
        <taxon>Mycobacterium simiae complex</taxon>
    </lineage>
</organism>